<feature type="domain" description="Ribosomal RNA small subunit methyltransferase E PUA-like" evidence="12">
    <location>
        <begin position="19"/>
        <end position="63"/>
    </location>
</feature>
<dbReference type="Proteomes" id="UP000319143">
    <property type="component" value="Unassembled WGS sequence"/>
</dbReference>
<keyword evidence="3 10" id="KW-0963">Cytoplasm</keyword>
<dbReference type="AlphaFoldDB" id="A0A5C6DY55"/>
<evidence type="ECO:0000256" key="2">
    <source>
        <dbReference type="ARBA" id="ARBA00005528"/>
    </source>
</evidence>
<comment type="caution">
    <text evidence="13">The sequence shown here is derived from an EMBL/GenBank/DDBJ whole genome shotgun (WGS) entry which is preliminary data.</text>
</comment>
<dbReference type="InterPro" id="IPR006700">
    <property type="entry name" value="RsmE"/>
</dbReference>
<organism evidence="13 14">
    <name type="scientific">Novipirellula artificiosorum</name>
    <dbReference type="NCBI Taxonomy" id="2528016"/>
    <lineage>
        <taxon>Bacteria</taxon>
        <taxon>Pseudomonadati</taxon>
        <taxon>Planctomycetota</taxon>
        <taxon>Planctomycetia</taxon>
        <taxon>Pirellulales</taxon>
        <taxon>Pirellulaceae</taxon>
        <taxon>Novipirellula</taxon>
    </lineage>
</organism>
<name>A0A5C6DY55_9BACT</name>
<evidence type="ECO:0000256" key="4">
    <source>
        <dbReference type="ARBA" id="ARBA00022552"/>
    </source>
</evidence>
<dbReference type="InterPro" id="IPR046887">
    <property type="entry name" value="RsmE_PUA-like"/>
</dbReference>
<evidence type="ECO:0000256" key="10">
    <source>
        <dbReference type="PIRNR" id="PIRNR015601"/>
    </source>
</evidence>
<keyword evidence="14" id="KW-1185">Reference proteome</keyword>
<dbReference type="InterPro" id="IPR029028">
    <property type="entry name" value="Alpha/beta_knot_MTases"/>
</dbReference>
<feature type="domain" description="Ribosomal RNA small subunit methyltransferase E methyltransferase" evidence="11">
    <location>
        <begin position="75"/>
        <end position="230"/>
    </location>
</feature>
<dbReference type="SUPFAM" id="SSF75217">
    <property type="entry name" value="alpha/beta knot"/>
    <property type="match status" value="1"/>
</dbReference>
<dbReference type="NCBIfam" id="TIGR00046">
    <property type="entry name" value="RsmE family RNA methyltransferase"/>
    <property type="match status" value="1"/>
</dbReference>
<dbReference type="RefSeq" id="WP_146525330.1">
    <property type="nucleotide sequence ID" value="NZ_SJPV01000002.1"/>
</dbReference>
<evidence type="ECO:0000256" key="8">
    <source>
        <dbReference type="ARBA" id="ARBA00025699"/>
    </source>
</evidence>
<keyword evidence="6 10" id="KW-0808">Transferase</keyword>
<evidence type="ECO:0000256" key="6">
    <source>
        <dbReference type="ARBA" id="ARBA00022679"/>
    </source>
</evidence>
<dbReference type="InterPro" id="IPR046886">
    <property type="entry name" value="RsmE_MTase_dom"/>
</dbReference>
<keyword evidence="4 10" id="KW-0698">rRNA processing</keyword>
<dbReference type="CDD" id="cd18084">
    <property type="entry name" value="RsmE-like"/>
    <property type="match status" value="1"/>
</dbReference>
<dbReference type="InterPro" id="IPR015947">
    <property type="entry name" value="PUA-like_sf"/>
</dbReference>
<gene>
    <name evidence="13" type="primary">rsmE</name>
    <name evidence="13" type="ORF">Poly41_16120</name>
</gene>
<comment type="similarity">
    <text evidence="2 10">Belongs to the RNA methyltransferase RsmE family.</text>
</comment>
<reference evidence="13 14" key="1">
    <citation type="submission" date="2019-02" db="EMBL/GenBank/DDBJ databases">
        <title>Deep-cultivation of Planctomycetes and their phenomic and genomic characterization uncovers novel biology.</title>
        <authorList>
            <person name="Wiegand S."/>
            <person name="Jogler M."/>
            <person name="Boedeker C."/>
            <person name="Pinto D."/>
            <person name="Vollmers J."/>
            <person name="Rivas-Marin E."/>
            <person name="Kohn T."/>
            <person name="Peeters S.H."/>
            <person name="Heuer A."/>
            <person name="Rast P."/>
            <person name="Oberbeckmann S."/>
            <person name="Bunk B."/>
            <person name="Jeske O."/>
            <person name="Meyerdierks A."/>
            <person name="Storesund J.E."/>
            <person name="Kallscheuer N."/>
            <person name="Luecker S."/>
            <person name="Lage O.M."/>
            <person name="Pohl T."/>
            <person name="Merkel B.J."/>
            <person name="Hornburger P."/>
            <person name="Mueller R.-W."/>
            <person name="Bruemmer F."/>
            <person name="Labrenz M."/>
            <person name="Spormann A.M."/>
            <person name="Op Den Camp H."/>
            <person name="Overmann J."/>
            <person name="Amann R."/>
            <person name="Jetten M.S.M."/>
            <person name="Mascher T."/>
            <person name="Medema M.H."/>
            <person name="Devos D.P."/>
            <person name="Kaster A.-K."/>
            <person name="Ovreas L."/>
            <person name="Rohde M."/>
            <person name="Galperin M.Y."/>
            <person name="Jogler C."/>
        </authorList>
    </citation>
    <scope>NUCLEOTIDE SEQUENCE [LARGE SCALE GENOMIC DNA]</scope>
    <source>
        <strain evidence="13 14">Poly41</strain>
    </source>
</reference>
<dbReference type="Gene3D" id="3.40.1280.10">
    <property type="match status" value="1"/>
</dbReference>
<comment type="catalytic activity">
    <reaction evidence="9 10">
        <text>uridine(1498) in 16S rRNA + S-adenosyl-L-methionine = N(3)-methyluridine(1498) in 16S rRNA + S-adenosyl-L-homocysteine + H(+)</text>
        <dbReference type="Rhea" id="RHEA:42920"/>
        <dbReference type="Rhea" id="RHEA-COMP:10283"/>
        <dbReference type="Rhea" id="RHEA-COMP:10284"/>
        <dbReference type="ChEBI" id="CHEBI:15378"/>
        <dbReference type="ChEBI" id="CHEBI:57856"/>
        <dbReference type="ChEBI" id="CHEBI:59789"/>
        <dbReference type="ChEBI" id="CHEBI:65315"/>
        <dbReference type="ChEBI" id="CHEBI:74502"/>
        <dbReference type="EC" id="2.1.1.193"/>
    </reaction>
</comment>
<keyword evidence="7 10" id="KW-0949">S-adenosyl-L-methionine</keyword>
<evidence type="ECO:0000256" key="5">
    <source>
        <dbReference type="ARBA" id="ARBA00022603"/>
    </source>
</evidence>
<evidence type="ECO:0000256" key="3">
    <source>
        <dbReference type="ARBA" id="ARBA00022490"/>
    </source>
</evidence>
<dbReference type="OrthoDB" id="9815641at2"/>
<evidence type="ECO:0000313" key="13">
    <source>
        <dbReference type="EMBL" id="TWU40777.1"/>
    </source>
</evidence>
<dbReference type="Pfam" id="PF20260">
    <property type="entry name" value="PUA_4"/>
    <property type="match status" value="1"/>
</dbReference>
<dbReference type="InterPro" id="IPR029026">
    <property type="entry name" value="tRNA_m1G_MTases_N"/>
</dbReference>
<dbReference type="PIRSF" id="PIRSF015601">
    <property type="entry name" value="MTase_slr0722"/>
    <property type="match status" value="1"/>
</dbReference>
<evidence type="ECO:0000256" key="1">
    <source>
        <dbReference type="ARBA" id="ARBA00004496"/>
    </source>
</evidence>
<evidence type="ECO:0000259" key="11">
    <source>
        <dbReference type="Pfam" id="PF04452"/>
    </source>
</evidence>
<dbReference type="GO" id="GO:0070475">
    <property type="term" value="P:rRNA base methylation"/>
    <property type="evidence" value="ECO:0007669"/>
    <property type="project" value="TreeGrafter"/>
</dbReference>
<proteinExistence type="inferred from homology"/>
<protein>
    <recommendedName>
        <fullName evidence="10">Ribosomal RNA small subunit methyltransferase E</fullName>
        <ecNumber evidence="10">2.1.1.193</ecNumber>
    </recommendedName>
</protein>
<comment type="function">
    <text evidence="8 10">Specifically methylates the N3 position of the uracil ring of uridine 1498 (m3U1498) in 16S rRNA. Acts on the fully assembled 30S ribosomal subunit.</text>
</comment>
<evidence type="ECO:0000256" key="7">
    <source>
        <dbReference type="ARBA" id="ARBA00022691"/>
    </source>
</evidence>
<dbReference type="EC" id="2.1.1.193" evidence="10"/>
<comment type="subcellular location">
    <subcellularLocation>
        <location evidence="1 10">Cytoplasm</location>
    </subcellularLocation>
</comment>
<evidence type="ECO:0000259" key="12">
    <source>
        <dbReference type="Pfam" id="PF20260"/>
    </source>
</evidence>
<dbReference type="SUPFAM" id="SSF88697">
    <property type="entry name" value="PUA domain-like"/>
    <property type="match status" value="1"/>
</dbReference>
<dbReference type="Pfam" id="PF04452">
    <property type="entry name" value="Methyltrans_RNA"/>
    <property type="match status" value="1"/>
</dbReference>
<evidence type="ECO:0000256" key="9">
    <source>
        <dbReference type="ARBA" id="ARBA00047944"/>
    </source>
</evidence>
<dbReference type="PANTHER" id="PTHR30027:SF3">
    <property type="entry name" value="16S RRNA (URACIL(1498)-N(3))-METHYLTRANSFERASE"/>
    <property type="match status" value="1"/>
</dbReference>
<dbReference type="GO" id="GO:0070042">
    <property type="term" value="F:rRNA (uridine-N3-)-methyltransferase activity"/>
    <property type="evidence" value="ECO:0007669"/>
    <property type="project" value="TreeGrafter"/>
</dbReference>
<dbReference type="GO" id="GO:0005737">
    <property type="term" value="C:cytoplasm"/>
    <property type="evidence" value="ECO:0007669"/>
    <property type="project" value="UniProtKB-SubCell"/>
</dbReference>
<dbReference type="PANTHER" id="PTHR30027">
    <property type="entry name" value="RIBOSOMAL RNA SMALL SUBUNIT METHYLTRANSFERASE E"/>
    <property type="match status" value="1"/>
</dbReference>
<sequence length="233" mass="25933">MTRRYYCPSLPQFGGNVVLQGHEAQHAIRVMRVKPDDAITLFDGQGRETEAVITAVSRRECDCQSEPLVAINREPSVKMQLAIAFPKPDRCRELVERLTEIGVHSITPIVSNRTQRPPSPTLIDKMERVVIEACKQSGRNRLMRINPTLTALEFFSSTNEEYHLRLMAHPTSNANHEQLLGRESVIAAVGPEGGWTDEEVAVALAQGYSPITLGARILRIETAAVVIAARWLN</sequence>
<evidence type="ECO:0000313" key="14">
    <source>
        <dbReference type="Proteomes" id="UP000319143"/>
    </source>
</evidence>
<keyword evidence="5 10" id="KW-0489">Methyltransferase</keyword>
<accession>A0A5C6DY55</accession>
<dbReference type="EMBL" id="SJPV01000002">
    <property type="protein sequence ID" value="TWU40777.1"/>
    <property type="molecule type" value="Genomic_DNA"/>
</dbReference>